<name>A0A2L0W154_EUPLT</name>
<organism evidence="5">
    <name type="scientific">Euphorbia lathyris</name>
    <name type="common">Caper spurge</name>
    <dbReference type="NCBI Taxonomy" id="212925"/>
    <lineage>
        <taxon>Eukaryota</taxon>
        <taxon>Viridiplantae</taxon>
        <taxon>Streptophyta</taxon>
        <taxon>Embryophyta</taxon>
        <taxon>Tracheophyta</taxon>
        <taxon>Spermatophyta</taxon>
        <taxon>Magnoliopsida</taxon>
        <taxon>eudicotyledons</taxon>
        <taxon>Gunneridae</taxon>
        <taxon>Pentapetalae</taxon>
        <taxon>rosids</taxon>
        <taxon>fabids</taxon>
        <taxon>Malpighiales</taxon>
        <taxon>Euphorbiaceae</taxon>
        <taxon>Euphorbioideae</taxon>
        <taxon>Euphorbieae</taxon>
        <taxon>Euphorbia</taxon>
        <taxon>Euphorbia subgen. Esula</taxon>
        <taxon>Euphorbia sect. Lathyris</taxon>
    </lineage>
</organism>
<evidence type="ECO:0000256" key="3">
    <source>
        <dbReference type="SAM" id="MobiDB-lite"/>
    </source>
</evidence>
<comment type="domain">
    <text evidence="2">The jas domain is required for interaction with COI1.</text>
</comment>
<dbReference type="SMART" id="SM00979">
    <property type="entry name" value="TIFY"/>
    <property type="match status" value="1"/>
</dbReference>
<dbReference type="InterPro" id="IPR010399">
    <property type="entry name" value="Tify_dom"/>
</dbReference>
<dbReference type="GO" id="GO:0031347">
    <property type="term" value="P:regulation of defense response"/>
    <property type="evidence" value="ECO:0007669"/>
    <property type="project" value="UniProtKB-UniRule"/>
</dbReference>
<evidence type="ECO:0000256" key="1">
    <source>
        <dbReference type="ARBA" id="ARBA00008614"/>
    </source>
</evidence>
<feature type="region of interest" description="Disordered" evidence="3">
    <location>
        <begin position="215"/>
        <end position="279"/>
    </location>
</feature>
<dbReference type="InterPro" id="IPR040390">
    <property type="entry name" value="TIFY/JAZ"/>
</dbReference>
<sequence>MERDFLGLSSKEPLAVVKEEVNSEGFQEIGVSKGSGMQMHWPFPNKVSALPHFMSFKVAQEDKTKRIAMSPGLLTLSTADAFDHSQKPAITEIQKSLNHERQGGTNFTLTAYPVQHPHEVKTFPVSNYSNSISMSNPFFKNHFAATKPVATPQPIRPTAGYVAGITESCSKPSASPAQLTIFYAGTVSVYDSISPEKAQAIMLLAGNGSSISQPKIQVQEPSSKPVASDCSPLTHPVSTSPSSRLSSPLSVSSHAAAQSGSGSTSTEENLAAKTTGAATTPISKVDTPKIATGTGSVNASTLIPSVPQARKASLARFLEKRKERAMSSGPYNVLKKCDGMDIQL</sequence>
<dbReference type="PANTHER" id="PTHR33077">
    <property type="entry name" value="PROTEIN TIFY 4A-RELATED-RELATED"/>
    <property type="match status" value="1"/>
</dbReference>
<comment type="subcellular location">
    <subcellularLocation>
        <location evidence="2">Nucleus</location>
    </subcellularLocation>
</comment>
<dbReference type="GO" id="GO:0009611">
    <property type="term" value="P:response to wounding"/>
    <property type="evidence" value="ECO:0007669"/>
    <property type="project" value="UniProtKB-UniRule"/>
</dbReference>
<dbReference type="PANTHER" id="PTHR33077:SF90">
    <property type="entry name" value="PROTEIN TIFY 7"/>
    <property type="match status" value="1"/>
</dbReference>
<proteinExistence type="evidence at transcript level"/>
<protein>
    <recommendedName>
        <fullName evidence="2">Protein TIFY</fullName>
    </recommendedName>
    <alternativeName>
        <fullName evidence="2">Jasmonate ZIM domain-containing protein</fullName>
    </alternativeName>
</protein>
<evidence type="ECO:0000256" key="2">
    <source>
        <dbReference type="RuleBase" id="RU369065"/>
    </source>
</evidence>
<evidence type="ECO:0000259" key="4">
    <source>
        <dbReference type="PROSITE" id="PS51320"/>
    </source>
</evidence>
<accession>A0A2L0W154</accession>
<dbReference type="GO" id="GO:0005634">
    <property type="term" value="C:nucleus"/>
    <property type="evidence" value="ECO:0007669"/>
    <property type="project" value="UniProtKB-SubCell"/>
</dbReference>
<dbReference type="EMBL" id="MG755190">
    <property type="protein sequence ID" value="AVA18022.1"/>
    <property type="molecule type" value="mRNA"/>
</dbReference>
<keyword evidence="2" id="KW-1184">Jasmonic acid signaling pathway</keyword>
<feature type="compositionally biased region" description="Low complexity" evidence="3">
    <location>
        <begin position="236"/>
        <end position="266"/>
    </location>
</feature>
<dbReference type="Pfam" id="PF09425">
    <property type="entry name" value="Jas_motif"/>
    <property type="match status" value="1"/>
</dbReference>
<reference evidence="5" key="1">
    <citation type="submission" date="2018-01" db="EMBL/GenBank/DDBJ databases">
        <authorList>
            <person name="Gaut B.S."/>
            <person name="Morton B.R."/>
            <person name="Clegg M.T."/>
            <person name="Duvall M.R."/>
        </authorList>
    </citation>
    <scope>NUCLEOTIDE SEQUENCE</scope>
    <source>
        <strain evidence="5">LC-001-007</strain>
    </source>
</reference>
<feature type="domain" description="Tify" evidence="4">
    <location>
        <begin position="172"/>
        <end position="207"/>
    </location>
</feature>
<comment type="similarity">
    <text evidence="1 2">Belongs to the TIFY/JAZ family.</text>
</comment>
<dbReference type="GO" id="GO:2000022">
    <property type="term" value="P:regulation of jasmonic acid mediated signaling pathway"/>
    <property type="evidence" value="ECO:0007669"/>
    <property type="project" value="UniProtKB-UniRule"/>
</dbReference>
<dbReference type="Pfam" id="PF06200">
    <property type="entry name" value="tify"/>
    <property type="match status" value="1"/>
</dbReference>
<keyword evidence="2" id="KW-0539">Nucleus</keyword>
<dbReference type="PROSITE" id="PS51320">
    <property type="entry name" value="TIFY"/>
    <property type="match status" value="1"/>
</dbReference>
<dbReference type="InterPro" id="IPR018467">
    <property type="entry name" value="CCT_CS"/>
</dbReference>
<evidence type="ECO:0000313" key="5">
    <source>
        <dbReference type="EMBL" id="AVA18022.1"/>
    </source>
</evidence>
<comment type="function">
    <text evidence="2">Repressor of jasmonate responses.</text>
</comment>
<dbReference type="AlphaFoldDB" id="A0A2L0W154"/>